<accession>A0A813LBE3</accession>
<dbReference type="Proteomes" id="UP000626109">
    <property type="component" value="Unassembled WGS sequence"/>
</dbReference>
<comment type="caution">
    <text evidence="2">The sequence shown here is derived from an EMBL/GenBank/DDBJ whole genome shotgun (WGS) entry which is preliminary data.</text>
</comment>
<evidence type="ECO:0000313" key="2">
    <source>
        <dbReference type="EMBL" id="CAE8723429.1"/>
    </source>
</evidence>
<evidence type="ECO:0000313" key="3">
    <source>
        <dbReference type="Proteomes" id="UP000626109"/>
    </source>
</evidence>
<dbReference type="AlphaFoldDB" id="A0A813LBE3"/>
<dbReference type="EMBL" id="CAJNNW010034654">
    <property type="protein sequence ID" value="CAE8723429.1"/>
    <property type="molecule type" value="Genomic_DNA"/>
</dbReference>
<gene>
    <name evidence="2" type="ORF">PGLA2088_LOCUS43133</name>
</gene>
<evidence type="ECO:0000259" key="1">
    <source>
        <dbReference type="PROSITE" id="PS50106"/>
    </source>
</evidence>
<dbReference type="Gene3D" id="2.30.42.10">
    <property type="match status" value="1"/>
</dbReference>
<sequence length="182" mass="19341">VPAFPFPSQAAPLSLAEALGAGPSLVMSAGPPTPLSLASSLPLEAGNYGRKRSCVFSFTLRKADQTELGLNVVPSDNDKVLFVEGIRPEGAVDAWNRQCVGGAFPEKAVMQGDRIVCVNEKSYDPTKMLEECKEKQLLKLTIVRGDAPLPELPGVPQSPGKLTSLRAEAHEFVPMGPTSKAE</sequence>
<dbReference type="PROSITE" id="PS50106">
    <property type="entry name" value="PDZ"/>
    <property type="match status" value="1"/>
</dbReference>
<dbReference type="InterPro" id="IPR036034">
    <property type="entry name" value="PDZ_sf"/>
</dbReference>
<dbReference type="SUPFAM" id="SSF50156">
    <property type="entry name" value="PDZ domain-like"/>
    <property type="match status" value="1"/>
</dbReference>
<feature type="domain" description="PDZ" evidence="1">
    <location>
        <begin position="57"/>
        <end position="139"/>
    </location>
</feature>
<feature type="non-terminal residue" evidence="2">
    <location>
        <position position="182"/>
    </location>
</feature>
<name>A0A813LBE3_POLGL</name>
<reference evidence="2" key="1">
    <citation type="submission" date="2021-02" db="EMBL/GenBank/DDBJ databases">
        <authorList>
            <person name="Dougan E. K."/>
            <person name="Rhodes N."/>
            <person name="Thang M."/>
            <person name="Chan C."/>
        </authorList>
    </citation>
    <scope>NUCLEOTIDE SEQUENCE</scope>
</reference>
<dbReference type="InterPro" id="IPR001478">
    <property type="entry name" value="PDZ"/>
</dbReference>
<organism evidence="2 3">
    <name type="scientific">Polarella glacialis</name>
    <name type="common">Dinoflagellate</name>
    <dbReference type="NCBI Taxonomy" id="89957"/>
    <lineage>
        <taxon>Eukaryota</taxon>
        <taxon>Sar</taxon>
        <taxon>Alveolata</taxon>
        <taxon>Dinophyceae</taxon>
        <taxon>Suessiales</taxon>
        <taxon>Suessiaceae</taxon>
        <taxon>Polarella</taxon>
    </lineage>
</organism>
<proteinExistence type="predicted"/>
<protein>
    <recommendedName>
        <fullName evidence="1">PDZ domain-containing protein</fullName>
    </recommendedName>
</protein>